<dbReference type="InterPro" id="IPR013324">
    <property type="entry name" value="RNA_pol_sigma_r3/r4-like"/>
</dbReference>
<dbReference type="InterPro" id="IPR014284">
    <property type="entry name" value="RNA_pol_sigma-70_dom"/>
</dbReference>
<evidence type="ECO:0000256" key="1">
    <source>
        <dbReference type="ARBA" id="ARBA00010641"/>
    </source>
</evidence>
<dbReference type="InterPro" id="IPR013325">
    <property type="entry name" value="RNA_pol_sigma_r2"/>
</dbReference>
<keyword evidence="5" id="KW-0804">Transcription</keyword>
<reference evidence="8" key="1">
    <citation type="submission" date="2023-03" db="EMBL/GenBank/DDBJ databases">
        <title>Lomoglobus Profundus gen. nov., sp. nov., a novel member of the phylum Verrucomicrobia, isolated from deep-marine sediment of South China Sea.</title>
        <authorList>
            <person name="Ahmad T."/>
            <person name="Ishaq S.E."/>
            <person name="Wang F."/>
        </authorList>
    </citation>
    <scope>NUCLEOTIDE SEQUENCE</scope>
    <source>
        <strain evidence="8">LMO-M01</strain>
    </source>
</reference>
<dbReference type="PANTHER" id="PTHR43133">
    <property type="entry name" value="RNA POLYMERASE ECF-TYPE SIGMA FACTO"/>
    <property type="match status" value="1"/>
</dbReference>
<dbReference type="InterPro" id="IPR010332">
    <property type="entry name" value="ATPase_terminase-su_N"/>
</dbReference>
<dbReference type="GO" id="GO:0006352">
    <property type="term" value="P:DNA-templated transcription initiation"/>
    <property type="evidence" value="ECO:0007669"/>
    <property type="project" value="InterPro"/>
</dbReference>
<evidence type="ECO:0000259" key="7">
    <source>
        <dbReference type="Pfam" id="PF06056"/>
    </source>
</evidence>
<feature type="domain" description="RNA polymerase sigma-70 region 2" evidence="6">
    <location>
        <begin position="33"/>
        <end position="101"/>
    </location>
</feature>
<dbReference type="PANTHER" id="PTHR43133:SF8">
    <property type="entry name" value="RNA POLYMERASE SIGMA FACTOR HI_1459-RELATED"/>
    <property type="match status" value="1"/>
</dbReference>
<evidence type="ECO:0000259" key="6">
    <source>
        <dbReference type="Pfam" id="PF04542"/>
    </source>
</evidence>
<accession>A0AAE9ZZY7</accession>
<dbReference type="Pfam" id="PF06056">
    <property type="entry name" value="Terminase_5"/>
    <property type="match status" value="1"/>
</dbReference>
<evidence type="ECO:0000256" key="5">
    <source>
        <dbReference type="ARBA" id="ARBA00023163"/>
    </source>
</evidence>
<keyword evidence="3" id="KW-0731">Sigma factor</keyword>
<dbReference type="AlphaFoldDB" id="A0AAE9ZZY7"/>
<dbReference type="GO" id="GO:0016987">
    <property type="term" value="F:sigma factor activity"/>
    <property type="evidence" value="ECO:0007669"/>
    <property type="project" value="UniProtKB-KW"/>
</dbReference>
<dbReference type="Proteomes" id="UP001218638">
    <property type="component" value="Chromosome"/>
</dbReference>
<feature type="domain" description="Terminase ATPase subunit N-terminal" evidence="7">
    <location>
        <begin position="160"/>
        <end position="188"/>
    </location>
</feature>
<dbReference type="InterPro" id="IPR039425">
    <property type="entry name" value="RNA_pol_sigma-70-like"/>
</dbReference>
<dbReference type="EMBL" id="CP119075">
    <property type="protein sequence ID" value="WED64633.1"/>
    <property type="molecule type" value="Genomic_DNA"/>
</dbReference>
<organism evidence="8 9">
    <name type="scientific">Synoicihabitans lomoniglobus</name>
    <dbReference type="NCBI Taxonomy" id="2909285"/>
    <lineage>
        <taxon>Bacteria</taxon>
        <taxon>Pseudomonadati</taxon>
        <taxon>Verrucomicrobiota</taxon>
        <taxon>Opitutia</taxon>
        <taxon>Opitutales</taxon>
        <taxon>Opitutaceae</taxon>
        <taxon>Synoicihabitans</taxon>
    </lineage>
</organism>
<dbReference type="Pfam" id="PF04542">
    <property type="entry name" value="Sigma70_r2"/>
    <property type="match status" value="1"/>
</dbReference>
<dbReference type="GO" id="GO:0003677">
    <property type="term" value="F:DNA binding"/>
    <property type="evidence" value="ECO:0007669"/>
    <property type="project" value="UniProtKB-KW"/>
</dbReference>
<evidence type="ECO:0000256" key="3">
    <source>
        <dbReference type="ARBA" id="ARBA00023082"/>
    </source>
</evidence>
<dbReference type="InterPro" id="IPR036388">
    <property type="entry name" value="WH-like_DNA-bd_sf"/>
</dbReference>
<dbReference type="Gene3D" id="1.10.1740.10">
    <property type="match status" value="1"/>
</dbReference>
<name>A0AAE9ZZY7_9BACT</name>
<evidence type="ECO:0000313" key="8">
    <source>
        <dbReference type="EMBL" id="WED64633.1"/>
    </source>
</evidence>
<dbReference type="InterPro" id="IPR007627">
    <property type="entry name" value="RNA_pol_sigma70_r2"/>
</dbReference>
<keyword evidence="4" id="KW-0238">DNA-binding</keyword>
<keyword evidence="2" id="KW-0805">Transcription regulation</keyword>
<dbReference type="SUPFAM" id="SSF88946">
    <property type="entry name" value="Sigma2 domain of RNA polymerase sigma factors"/>
    <property type="match status" value="1"/>
</dbReference>
<evidence type="ECO:0000256" key="2">
    <source>
        <dbReference type="ARBA" id="ARBA00023015"/>
    </source>
</evidence>
<keyword evidence="9" id="KW-1185">Reference proteome</keyword>
<dbReference type="SUPFAM" id="SSF88659">
    <property type="entry name" value="Sigma3 and sigma4 domains of RNA polymerase sigma factors"/>
    <property type="match status" value="1"/>
</dbReference>
<evidence type="ECO:0000313" key="9">
    <source>
        <dbReference type="Proteomes" id="UP001218638"/>
    </source>
</evidence>
<dbReference type="KEGG" id="slom:PXH66_20005"/>
<protein>
    <submittedName>
        <fullName evidence="8">Sigma-70 family RNA polymerase sigma factor</fullName>
    </submittedName>
</protein>
<dbReference type="Gene3D" id="1.10.10.10">
    <property type="entry name" value="Winged helix-like DNA-binding domain superfamily/Winged helix DNA-binding domain"/>
    <property type="match status" value="1"/>
</dbReference>
<dbReference type="NCBIfam" id="TIGR02937">
    <property type="entry name" value="sigma70-ECF"/>
    <property type="match status" value="1"/>
</dbReference>
<sequence>MKSPVQSSLLTRPSLLSRLRNWGDNSSWDEFHRLYRRFIQGLALRAGLNHTEAEDVVQDVMQNVAQRISEYEVRDNRGAFRRWLMNQTRWRIADKFRQRDRAAVRSERHLPVDGEGDFDALDNIADDNPVDEFWEIEWQKHVLDTAMERLARRVPAKHFQAFELYARQGWPVRRIASDLGINSATIYLISHRLTKQLRSEVERLRDYHG</sequence>
<dbReference type="RefSeq" id="WP_330930735.1">
    <property type="nucleotide sequence ID" value="NZ_CP119075.1"/>
</dbReference>
<gene>
    <name evidence="8" type="ORF">PXH66_20005</name>
</gene>
<proteinExistence type="inferred from homology"/>
<comment type="similarity">
    <text evidence="1">Belongs to the sigma-70 factor family. ECF subfamily.</text>
</comment>
<evidence type="ECO:0000256" key="4">
    <source>
        <dbReference type="ARBA" id="ARBA00023125"/>
    </source>
</evidence>